<evidence type="ECO:0000259" key="2">
    <source>
        <dbReference type="Pfam" id="PF12696"/>
    </source>
</evidence>
<dbReference type="InterPro" id="IPR022458">
    <property type="entry name" value="Conjugative_coupling_TraG/TraD"/>
</dbReference>
<sequence>MVLDKYEVPWRPVYEAYAGTAWTVSAAACGLVSITTQMPSAPFILAFTASSSMALVRWNKAWKLWSLKMSLAGKSVFTMHPDELVKKVKSNPDCMWLGLGFDWKPIHTQRVYDLKRLDVSELYPPDWFLKLRGVSEPAQDKNAIGSPWIHGVETAETDLLVPLNNLEGHTVIFGTTGCGKTRMFEVLITQAIHRGDCVWIIDPKGDKDLRERARIECIRAGRADKFVFFHPAFPEQSIRIDPLKNWNRPTEIASRIAALVPSETGADAFTAFAWRSINLIAQGLILVDQRPNLMRLRKYVEGGPDGLLEQTLEAHFKRIMPGRWEDLVKSAIELGRKEGVKHPTASAKLIGYVAFYEKELGQNPAHSDEVIDGLINMFRHNREHASKMLAALVPILNMLTASELGKLLSPDTEDLNDSRPIMDTEKLINGKYVVYMGLDSMSDATVSSAIGSITLADLTSVAGARYNFGIPDNTKISLFVDEAAEVTNVPFIQILNKGRGAGFVAYVATQVFPDFVAKLGSEDKARQMLGNFNNLIAMRTKDRTTQDFIVETIGQAYVEAVQASSSTNATTEDNIAHFSGGIGVRQSSTLEDAFPADLLGQLPNFQYISVVSGGRLGKGRVPILAKG</sequence>
<dbReference type="AlphaFoldDB" id="A0A845GEJ6"/>
<dbReference type="Gene3D" id="3.40.50.300">
    <property type="entry name" value="P-loop containing nucleotide triphosphate hydrolases"/>
    <property type="match status" value="2"/>
</dbReference>
<dbReference type="InterPro" id="IPR027417">
    <property type="entry name" value="P-loop_NTPase"/>
</dbReference>
<dbReference type="EMBL" id="WWCX01000001">
    <property type="protein sequence ID" value="MYM92724.1"/>
    <property type="molecule type" value="Genomic_DNA"/>
</dbReference>
<accession>A0A845GEJ6</accession>
<dbReference type="CDD" id="cd01127">
    <property type="entry name" value="TrwB_TraG_TraD_VirD4"/>
    <property type="match status" value="2"/>
</dbReference>
<dbReference type="NCBIfam" id="TIGR03743">
    <property type="entry name" value="SXT_TraD"/>
    <property type="match status" value="1"/>
</dbReference>
<dbReference type="Pfam" id="PF10412">
    <property type="entry name" value="TrwB_AAD_bind"/>
    <property type="match status" value="1"/>
</dbReference>
<feature type="domain" description="Type IV secretion system coupling protein TraD DNA-binding" evidence="1">
    <location>
        <begin position="162"/>
        <end position="206"/>
    </location>
</feature>
<dbReference type="PANTHER" id="PTHR30121">
    <property type="entry name" value="UNCHARACTERIZED PROTEIN YJGR-RELATED"/>
    <property type="match status" value="1"/>
</dbReference>
<dbReference type="InterPro" id="IPR032689">
    <property type="entry name" value="TraG-D_C"/>
</dbReference>
<gene>
    <name evidence="3" type="primary">traD</name>
    <name evidence="3" type="ORF">GTP90_02480</name>
</gene>
<proteinExistence type="predicted"/>
<dbReference type="InterPro" id="IPR019476">
    <property type="entry name" value="T4SS_TraD_DNA-bd"/>
</dbReference>
<dbReference type="SUPFAM" id="SSF52540">
    <property type="entry name" value="P-loop containing nucleoside triphosphate hydrolases"/>
    <property type="match status" value="1"/>
</dbReference>
<organism evidence="3 4">
    <name type="scientific">Duganella vulcania</name>
    <dbReference type="NCBI Taxonomy" id="2692166"/>
    <lineage>
        <taxon>Bacteria</taxon>
        <taxon>Pseudomonadati</taxon>
        <taxon>Pseudomonadota</taxon>
        <taxon>Betaproteobacteria</taxon>
        <taxon>Burkholderiales</taxon>
        <taxon>Oxalobacteraceae</taxon>
        <taxon>Telluria group</taxon>
        <taxon>Duganella</taxon>
    </lineage>
</organism>
<reference evidence="3" key="1">
    <citation type="submission" date="2019-12" db="EMBL/GenBank/DDBJ databases">
        <title>Novel species isolated from a subtropical stream in China.</title>
        <authorList>
            <person name="Lu H."/>
        </authorList>
    </citation>
    <scope>NUCLEOTIDE SEQUENCE [LARGE SCALE GENOMIC DNA]</scope>
    <source>
        <strain evidence="3">FT81W</strain>
    </source>
</reference>
<dbReference type="Proteomes" id="UP000447355">
    <property type="component" value="Unassembled WGS sequence"/>
</dbReference>
<comment type="caution">
    <text evidence="3">The sequence shown here is derived from an EMBL/GenBank/DDBJ whole genome shotgun (WGS) entry which is preliminary data.</text>
</comment>
<evidence type="ECO:0000259" key="1">
    <source>
        <dbReference type="Pfam" id="PF10412"/>
    </source>
</evidence>
<feature type="domain" description="TraD/TraG TraM recognition site" evidence="2">
    <location>
        <begin position="477"/>
        <end position="603"/>
    </location>
</feature>
<name>A0A845GEJ6_9BURK</name>
<dbReference type="RefSeq" id="WP_161081982.1">
    <property type="nucleotide sequence ID" value="NZ_WWCX01000001.1"/>
</dbReference>
<dbReference type="PANTHER" id="PTHR30121:SF6">
    <property type="entry name" value="SLR6007 PROTEIN"/>
    <property type="match status" value="1"/>
</dbReference>
<dbReference type="Pfam" id="PF12696">
    <property type="entry name" value="TraG-D_C"/>
    <property type="match status" value="1"/>
</dbReference>
<evidence type="ECO:0000313" key="4">
    <source>
        <dbReference type="Proteomes" id="UP000447355"/>
    </source>
</evidence>
<dbReference type="PROSITE" id="PS51257">
    <property type="entry name" value="PROKAR_LIPOPROTEIN"/>
    <property type="match status" value="1"/>
</dbReference>
<protein>
    <submittedName>
        <fullName evidence="3">Conjugative transfer system coupling protein TraD</fullName>
    </submittedName>
</protein>
<evidence type="ECO:0000313" key="3">
    <source>
        <dbReference type="EMBL" id="MYM92724.1"/>
    </source>
</evidence>
<dbReference type="InterPro" id="IPR051162">
    <property type="entry name" value="T4SS_component"/>
</dbReference>